<dbReference type="SUPFAM" id="SSF50952">
    <property type="entry name" value="Soluble quinoprotein glucose dehydrogenase"/>
    <property type="match status" value="1"/>
</dbReference>
<evidence type="ECO:0000256" key="1">
    <source>
        <dbReference type="SAM" id="SignalP"/>
    </source>
</evidence>
<dbReference type="InterPro" id="IPR011042">
    <property type="entry name" value="6-blade_b-propeller_TolB-like"/>
</dbReference>
<organism evidence="3 4">
    <name type="scientific">Billgrantia bachuensis</name>
    <dbReference type="NCBI Taxonomy" id="2717286"/>
    <lineage>
        <taxon>Bacteria</taxon>
        <taxon>Pseudomonadati</taxon>
        <taxon>Pseudomonadota</taxon>
        <taxon>Gammaproteobacteria</taxon>
        <taxon>Oceanospirillales</taxon>
        <taxon>Halomonadaceae</taxon>
        <taxon>Billgrantia</taxon>
    </lineage>
</organism>
<comment type="caution">
    <text evidence="3">The sequence shown here is derived from an EMBL/GenBank/DDBJ whole genome shotgun (WGS) entry which is preliminary data.</text>
</comment>
<dbReference type="Proteomes" id="UP001318321">
    <property type="component" value="Unassembled WGS sequence"/>
</dbReference>
<evidence type="ECO:0000313" key="4">
    <source>
        <dbReference type="Proteomes" id="UP001318321"/>
    </source>
</evidence>
<evidence type="ECO:0000259" key="2">
    <source>
        <dbReference type="Pfam" id="PF07995"/>
    </source>
</evidence>
<feature type="chain" id="PRO_5045892788" evidence="1">
    <location>
        <begin position="26"/>
        <end position="380"/>
    </location>
</feature>
<dbReference type="PANTHER" id="PTHR19328">
    <property type="entry name" value="HEDGEHOG-INTERACTING PROTEIN"/>
    <property type="match status" value="1"/>
</dbReference>
<name>A0ABX0PSK3_9GAMM</name>
<keyword evidence="4" id="KW-1185">Reference proteome</keyword>
<dbReference type="InterPro" id="IPR012938">
    <property type="entry name" value="Glc/Sorbosone_DH"/>
</dbReference>
<accession>A0ABX0PSK3</accession>
<reference evidence="3 4" key="1">
    <citation type="submission" date="2020-03" db="EMBL/GenBank/DDBJ databases">
        <title>Identification of Halomonas strains.</title>
        <authorList>
            <person name="Xiao Z."/>
            <person name="Dong F."/>
            <person name="Wang Z."/>
            <person name="Zhao J.-Y."/>
        </authorList>
    </citation>
    <scope>NUCLEOTIDE SEQUENCE [LARGE SCALE GENOMIC DNA]</scope>
    <source>
        <strain evidence="3 4">DX6</strain>
    </source>
</reference>
<evidence type="ECO:0000313" key="3">
    <source>
        <dbReference type="EMBL" id="NIC06210.1"/>
    </source>
</evidence>
<feature type="domain" description="Glucose/Sorbosone dehydrogenase" evidence="2">
    <location>
        <begin position="48"/>
        <end position="371"/>
    </location>
</feature>
<feature type="signal peptide" evidence="1">
    <location>
        <begin position="1"/>
        <end position="25"/>
    </location>
</feature>
<dbReference type="InterPro" id="IPR011041">
    <property type="entry name" value="Quinoprot_gluc/sorb_DH_b-prop"/>
</dbReference>
<gene>
    <name evidence="3" type="ORF">HBJ55_12295</name>
</gene>
<dbReference type="EMBL" id="JAAQTO010000031">
    <property type="protein sequence ID" value="NIC06210.1"/>
    <property type="molecule type" value="Genomic_DNA"/>
</dbReference>
<dbReference type="Pfam" id="PF07995">
    <property type="entry name" value="GSDH"/>
    <property type="match status" value="1"/>
</dbReference>
<dbReference type="RefSeq" id="WP_167115016.1">
    <property type="nucleotide sequence ID" value="NZ_JAAQTO010000031.1"/>
</dbReference>
<keyword evidence="1" id="KW-0732">Signal</keyword>
<protein>
    <submittedName>
        <fullName evidence="3">PQQ-dependent sugar dehydrogenase</fullName>
    </submittedName>
</protein>
<dbReference type="PANTHER" id="PTHR19328:SF75">
    <property type="entry name" value="ALDOSE SUGAR DEHYDROGENASE YLII"/>
    <property type="match status" value="1"/>
</dbReference>
<sequence length="380" mass="41611">MAQTIPTAALGLAAVALSLSPLASAQPKESVQTEAGAMGIETVVDGLVHPWGMAFLPDGRMLITEREGRLRLLSQEENLSDPLEGVPEVFNQGQGGLLDVALHPDFESNRYVYLSFSEPGDEGATTALGRGRLEEDQLEDFEVIFRMEPRVEHENHFGGRIVFTDDGTLFLTLAERFQFDPAQDPSNHLGTIVRLNDDGTPVDGNPFLDDEEARDEIWSYGHRNIESAALHPETGELWVAEMGPLGGDELNRPEAGRNYGWPEVSWGKHYDGEEIPDPSDDGDYAGSVKQWTPVISPSGMIFYTGDTLPEWQGSMLIGGLSEQGLVRITLEGEEVTDEERIPLGARIRDVEQGPDGLVYVLTDEADGKLIRLEPLEGDSA</sequence>
<proteinExistence type="predicted"/>
<dbReference type="Gene3D" id="2.120.10.30">
    <property type="entry name" value="TolB, C-terminal domain"/>
    <property type="match status" value="1"/>
</dbReference>